<comment type="subcellular location">
    <subcellularLocation>
        <location evidence="1">Nucleus</location>
    </subcellularLocation>
</comment>
<dbReference type="AlphaFoldDB" id="A0AAV9IHP1"/>
<evidence type="ECO:0000256" key="6">
    <source>
        <dbReference type="ARBA" id="ARBA00025804"/>
    </source>
</evidence>
<dbReference type="InterPro" id="IPR022842">
    <property type="entry name" value="RNAP_Rpo3/Rpb3/RPAC1"/>
</dbReference>
<comment type="similarity">
    <text evidence="6">Belongs to the archaeal Rpo3/eukaryotic RPB3 RNA polymerase subunit family.</text>
</comment>
<dbReference type="InterPro" id="IPR001514">
    <property type="entry name" value="DNA-dir_RNA_pol_30-40kDasu_CS"/>
</dbReference>
<dbReference type="InterPro" id="IPR050518">
    <property type="entry name" value="Rpo3/RPB3_RNA_Pol_subunit"/>
</dbReference>
<evidence type="ECO:0000259" key="7">
    <source>
        <dbReference type="SMART" id="SM00662"/>
    </source>
</evidence>
<dbReference type="SMART" id="SM00662">
    <property type="entry name" value="RPOLD"/>
    <property type="match status" value="1"/>
</dbReference>
<dbReference type="InterPro" id="IPR011263">
    <property type="entry name" value="DNA-dir_RNA_pol_RpoA/D/Rpb3"/>
</dbReference>
<evidence type="ECO:0000256" key="5">
    <source>
        <dbReference type="ARBA" id="ARBA00023242"/>
    </source>
</evidence>
<dbReference type="FunFam" id="2.170.120.12:FF:000003">
    <property type="entry name" value="Dna-directed rna polymerases i and iii subunit"/>
    <property type="match status" value="1"/>
</dbReference>
<evidence type="ECO:0000313" key="8">
    <source>
        <dbReference type="EMBL" id="KAK4526819.1"/>
    </source>
</evidence>
<name>A0AAV9IHP1_9RHOD</name>
<evidence type="ECO:0000256" key="4">
    <source>
        <dbReference type="ARBA" id="ARBA00023163"/>
    </source>
</evidence>
<dbReference type="CDD" id="cd07032">
    <property type="entry name" value="RNAP_I_II_AC40"/>
    <property type="match status" value="1"/>
</dbReference>
<keyword evidence="5" id="KW-0539">Nucleus</keyword>
<dbReference type="HAMAP" id="MF_00320">
    <property type="entry name" value="RNApol_arch_Rpo3"/>
    <property type="match status" value="1"/>
</dbReference>
<dbReference type="Pfam" id="PF01193">
    <property type="entry name" value="RNA_pol_L"/>
    <property type="match status" value="1"/>
</dbReference>
<keyword evidence="9" id="KW-1185">Reference proteome</keyword>
<dbReference type="InterPro" id="IPR036603">
    <property type="entry name" value="RBP11-like"/>
</dbReference>
<evidence type="ECO:0000256" key="2">
    <source>
        <dbReference type="ARBA" id="ARBA00022083"/>
    </source>
</evidence>
<protein>
    <recommendedName>
        <fullName evidence="2">DNA-directed RNA polymerases I and III subunit RPAC1</fullName>
    </recommendedName>
</protein>
<dbReference type="PANTHER" id="PTHR11800">
    <property type="entry name" value="DNA-DIRECTED RNA POLYMERASE"/>
    <property type="match status" value="1"/>
</dbReference>
<dbReference type="Proteomes" id="UP001300502">
    <property type="component" value="Unassembled WGS sequence"/>
</dbReference>
<sequence length="356" mass="40546">MSPSFHNNVHIGYHTPSNTQGVYASSAYHPLGVDNSFDLETFLNELHLSMVKNTEEEIILELVGIDAPLINALRRILIAEVPTMAIEYVLISDNTSVIHDEILAHRLGLIPIRADPESFQEYHKGEEPQPDNTIVLKLCLECKQNPQARPGAEPEELYINSNVYSKDLVWQPLGNQLERFGENGIRPVLDDILIAKLRPNQRIELEARCIKGIGKEHAKWSPVATAYYAMLPQVELLQEIRDEEARRLVQKCPMKVFDLEDIAKRQSCADDDDLSDNDNNSVVIAKVVEPCRCTMCRECIREEGWDKKIRLSKVRDHFFFSIEGTGAIPTDQLFPRALKVLRDKCDMLLSFLESIR</sequence>
<proteinExistence type="inferred from homology"/>
<keyword evidence="3" id="KW-0240">DNA-directed RNA polymerase</keyword>
<evidence type="ECO:0000256" key="3">
    <source>
        <dbReference type="ARBA" id="ARBA00022478"/>
    </source>
</evidence>
<gene>
    <name evidence="8" type="ORF">GAYE_SCF28MG4736</name>
</gene>
<dbReference type="InterPro" id="IPR036643">
    <property type="entry name" value="RNApol_insert_sf"/>
</dbReference>
<evidence type="ECO:0000313" key="9">
    <source>
        <dbReference type="Proteomes" id="UP001300502"/>
    </source>
</evidence>
<evidence type="ECO:0000256" key="1">
    <source>
        <dbReference type="ARBA" id="ARBA00004123"/>
    </source>
</evidence>
<dbReference type="InterPro" id="IPR011262">
    <property type="entry name" value="DNA-dir_RNA_pol_insert"/>
</dbReference>
<dbReference type="InterPro" id="IPR033901">
    <property type="entry name" value="RNAPI/III_AC40"/>
</dbReference>
<comment type="caution">
    <text evidence="8">The sequence shown here is derived from an EMBL/GenBank/DDBJ whole genome shotgun (WGS) entry which is preliminary data.</text>
</comment>
<dbReference type="GO" id="GO:0003899">
    <property type="term" value="F:DNA-directed RNA polymerase activity"/>
    <property type="evidence" value="ECO:0007669"/>
    <property type="project" value="InterPro"/>
</dbReference>
<feature type="domain" description="DNA-directed RNA polymerase RpoA/D/Rpb3-type" evidence="7">
    <location>
        <begin position="57"/>
        <end position="351"/>
    </location>
</feature>
<dbReference type="SUPFAM" id="SSF55257">
    <property type="entry name" value="RBP11-like subunits of RNA polymerase"/>
    <property type="match status" value="1"/>
</dbReference>
<dbReference type="NCBIfam" id="NF001988">
    <property type="entry name" value="PRK00783.1"/>
    <property type="match status" value="1"/>
</dbReference>
<reference evidence="8 9" key="1">
    <citation type="submission" date="2022-07" db="EMBL/GenBank/DDBJ databases">
        <title>Genome-wide signatures of adaptation to extreme environments.</title>
        <authorList>
            <person name="Cho C.H."/>
            <person name="Yoon H.S."/>
        </authorList>
    </citation>
    <scope>NUCLEOTIDE SEQUENCE [LARGE SCALE GENOMIC DNA]</scope>
    <source>
        <strain evidence="8 9">108.79 E11</strain>
    </source>
</reference>
<dbReference type="SUPFAM" id="SSF56553">
    <property type="entry name" value="Insert subdomain of RNA polymerase alpha subunit"/>
    <property type="match status" value="1"/>
</dbReference>
<dbReference type="GO" id="GO:0046983">
    <property type="term" value="F:protein dimerization activity"/>
    <property type="evidence" value="ECO:0007669"/>
    <property type="project" value="InterPro"/>
</dbReference>
<dbReference type="Gene3D" id="3.30.1360.10">
    <property type="entry name" value="RNA polymerase, RBP11-like subunit"/>
    <property type="match status" value="1"/>
</dbReference>
<dbReference type="PANTHER" id="PTHR11800:SF13">
    <property type="entry name" value="DNA-DIRECTED RNA POLYMERASES I AND III SUBUNIT RPAC1"/>
    <property type="match status" value="1"/>
</dbReference>
<dbReference type="GO" id="GO:0005736">
    <property type="term" value="C:RNA polymerase I complex"/>
    <property type="evidence" value="ECO:0007669"/>
    <property type="project" value="TreeGrafter"/>
</dbReference>
<dbReference type="Pfam" id="PF01000">
    <property type="entry name" value="RNA_pol_A_bac"/>
    <property type="match status" value="1"/>
</dbReference>
<accession>A0AAV9IHP1</accession>
<keyword evidence="4" id="KW-0804">Transcription</keyword>
<dbReference type="Gene3D" id="2.170.120.12">
    <property type="entry name" value="DNA-directed RNA polymerase, insert domain"/>
    <property type="match status" value="1"/>
</dbReference>
<dbReference type="GO" id="GO:0005666">
    <property type="term" value="C:RNA polymerase III complex"/>
    <property type="evidence" value="ECO:0007669"/>
    <property type="project" value="TreeGrafter"/>
</dbReference>
<dbReference type="EMBL" id="JANCYU010000044">
    <property type="protein sequence ID" value="KAK4526819.1"/>
    <property type="molecule type" value="Genomic_DNA"/>
</dbReference>
<dbReference type="PROSITE" id="PS00446">
    <property type="entry name" value="RNA_POL_D_30KD"/>
    <property type="match status" value="1"/>
</dbReference>
<dbReference type="GO" id="GO:0006351">
    <property type="term" value="P:DNA-templated transcription"/>
    <property type="evidence" value="ECO:0007669"/>
    <property type="project" value="InterPro"/>
</dbReference>
<organism evidence="8 9">
    <name type="scientific">Galdieria yellowstonensis</name>
    <dbReference type="NCBI Taxonomy" id="3028027"/>
    <lineage>
        <taxon>Eukaryota</taxon>
        <taxon>Rhodophyta</taxon>
        <taxon>Bangiophyceae</taxon>
        <taxon>Galdieriales</taxon>
        <taxon>Galdieriaceae</taxon>
        <taxon>Galdieria</taxon>
    </lineage>
</organism>
<dbReference type="GO" id="GO:0003677">
    <property type="term" value="F:DNA binding"/>
    <property type="evidence" value="ECO:0007669"/>
    <property type="project" value="InterPro"/>
</dbReference>